<dbReference type="PRINTS" id="PR00033">
    <property type="entry name" value="HTHASNC"/>
</dbReference>
<sequence length="332" mass="36615">MRAWPTLDELDRRIIVALQQDGRASWTSIAEVCQSSVPTVARRAQQLIDEGVVRISVMPELGSSGPVESFIVRLGCRPGSQLDVAAALVQREEVRFLAVVTGPDDLVFELVVPKGASSYPRMIKEMQTIDGVQRWHSDLLLHVYKVAHDWSKQLLGDQGNDVPPREPADCQPSHLDSTDRQIIAELRDDGRAGFKVIAERLGLNESTVRRRFDRLQENGCVTVLTLIPAAALGLESETLMTVQVKPGAIGLVAAELARHRAVRYLAATLDGNALLCEVIATSTQSLFEFITTVLAKLDGVLGWSASMELLFLKRGFVETPWWRDQTDLVEPG</sequence>
<dbReference type="GO" id="GO:0043200">
    <property type="term" value="P:response to amino acid"/>
    <property type="evidence" value="ECO:0007669"/>
    <property type="project" value="TreeGrafter"/>
</dbReference>
<feature type="domain" description="HTH asnC-type" evidence="4">
    <location>
        <begin position="175"/>
        <end position="235"/>
    </location>
</feature>
<evidence type="ECO:0000256" key="1">
    <source>
        <dbReference type="ARBA" id="ARBA00023015"/>
    </source>
</evidence>
<evidence type="ECO:0000256" key="3">
    <source>
        <dbReference type="ARBA" id="ARBA00023163"/>
    </source>
</evidence>
<dbReference type="InterPro" id="IPR036390">
    <property type="entry name" value="WH_DNA-bd_sf"/>
</dbReference>
<keyword evidence="2 5" id="KW-0238">DNA-binding</keyword>
<dbReference type="PANTHER" id="PTHR30154">
    <property type="entry name" value="LEUCINE-RESPONSIVE REGULATORY PROTEIN"/>
    <property type="match status" value="1"/>
</dbReference>
<dbReference type="STRING" id="1090615.SAMN04515671_3463"/>
<reference evidence="5 6" key="1">
    <citation type="submission" date="2016-10" db="EMBL/GenBank/DDBJ databases">
        <authorList>
            <person name="de Groot N.N."/>
        </authorList>
    </citation>
    <scope>NUCLEOTIDE SEQUENCE [LARGE SCALE GENOMIC DNA]</scope>
    <source>
        <strain evidence="6">P4-7,KCTC 19426,CECT 7604</strain>
    </source>
</reference>
<keyword evidence="3" id="KW-0804">Transcription</keyword>
<keyword evidence="1" id="KW-0805">Transcription regulation</keyword>
<dbReference type="RefSeq" id="WP_090478062.1">
    <property type="nucleotide sequence ID" value="NZ_LT629710.1"/>
</dbReference>
<keyword evidence="6" id="KW-1185">Reference proteome</keyword>
<dbReference type="InterPro" id="IPR000485">
    <property type="entry name" value="AsnC-type_HTH_dom"/>
</dbReference>
<dbReference type="Gene3D" id="1.10.10.10">
    <property type="entry name" value="Winged helix-like DNA-binding domain superfamily/Winged helix DNA-binding domain"/>
    <property type="match status" value="2"/>
</dbReference>
<dbReference type="InterPro" id="IPR019888">
    <property type="entry name" value="Tscrpt_reg_AsnC-like"/>
</dbReference>
<dbReference type="AlphaFoldDB" id="A0A1H0R9V7"/>
<accession>A0A1H0R9V7</accession>
<name>A0A1H0R9V7_9ACTN</name>
<dbReference type="PANTHER" id="PTHR30154:SF34">
    <property type="entry name" value="TRANSCRIPTIONAL REGULATOR AZLB"/>
    <property type="match status" value="1"/>
</dbReference>
<dbReference type="InterPro" id="IPR011991">
    <property type="entry name" value="ArsR-like_HTH"/>
</dbReference>
<dbReference type="Proteomes" id="UP000198741">
    <property type="component" value="Chromosome I"/>
</dbReference>
<dbReference type="CDD" id="cd00090">
    <property type="entry name" value="HTH_ARSR"/>
    <property type="match status" value="1"/>
</dbReference>
<evidence type="ECO:0000259" key="4">
    <source>
        <dbReference type="PROSITE" id="PS50956"/>
    </source>
</evidence>
<dbReference type="PROSITE" id="PS50956">
    <property type="entry name" value="HTH_ASNC_2"/>
    <property type="match status" value="2"/>
</dbReference>
<dbReference type="SUPFAM" id="SSF46785">
    <property type="entry name" value="Winged helix' DNA-binding domain"/>
    <property type="match status" value="2"/>
</dbReference>
<evidence type="ECO:0000256" key="2">
    <source>
        <dbReference type="ARBA" id="ARBA00023125"/>
    </source>
</evidence>
<evidence type="ECO:0000313" key="5">
    <source>
        <dbReference type="EMBL" id="SDP26230.1"/>
    </source>
</evidence>
<dbReference type="InterPro" id="IPR036388">
    <property type="entry name" value="WH-like_DNA-bd_sf"/>
</dbReference>
<dbReference type="GO" id="GO:0043565">
    <property type="term" value="F:sequence-specific DNA binding"/>
    <property type="evidence" value="ECO:0007669"/>
    <property type="project" value="InterPro"/>
</dbReference>
<feature type="domain" description="HTH asnC-type" evidence="4">
    <location>
        <begin position="7"/>
        <end position="67"/>
    </location>
</feature>
<evidence type="ECO:0000313" key="6">
    <source>
        <dbReference type="Proteomes" id="UP000198741"/>
    </source>
</evidence>
<dbReference type="InterPro" id="IPR011008">
    <property type="entry name" value="Dimeric_a/b-barrel"/>
</dbReference>
<dbReference type="EMBL" id="LT629710">
    <property type="protein sequence ID" value="SDP26230.1"/>
    <property type="molecule type" value="Genomic_DNA"/>
</dbReference>
<dbReference type="OrthoDB" id="4050641at2"/>
<dbReference type="SMART" id="SM00344">
    <property type="entry name" value="HTH_ASNC"/>
    <property type="match status" value="2"/>
</dbReference>
<dbReference type="SUPFAM" id="SSF54909">
    <property type="entry name" value="Dimeric alpha+beta barrel"/>
    <property type="match status" value="1"/>
</dbReference>
<dbReference type="Gene3D" id="3.30.70.920">
    <property type="match status" value="2"/>
</dbReference>
<dbReference type="GO" id="GO:0005829">
    <property type="term" value="C:cytosol"/>
    <property type="evidence" value="ECO:0007669"/>
    <property type="project" value="TreeGrafter"/>
</dbReference>
<gene>
    <name evidence="5" type="ORF">SAMN04515671_3463</name>
</gene>
<organism evidence="5 6">
    <name type="scientific">Nakamurella panacisegetis</name>
    <dbReference type="NCBI Taxonomy" id="1090615"/>
    <lineage>
        <taxon>Bacteria</taxon>
        <taxon>Bacillati</taxon>
        <taxon>Actinomycetota</taxon>
        <taxon>Actinomycetes</taxon>
        <taxon>Nakamurellales</taxon>
        <taxon>Nakamurellaceae</taxon>
        <taxon>Nakamurella</taxon>
    </lineage>
</organism>
<dbReference type="Pfam" id="PF13404">
    <property type="entry name" value="HTH_AsnC-type"/>
    <property type="match status" value="2"/>
</dbReference>
<protein>
    <submittedName>
        <fullName evidence="5">DNA-binding transcriptional regulator, Lrp family</fullName>
    </submittedName>
</protein>
<proteinExistence type="predicted"/>